<evidence type="ECO:0000313" key="12">
    <source>
        <dbReference type="EMBL" id="AAC57055.1"/>
    </source>
</evidence>
<comment type="subcellular location">
    <subcellularLocation>
        <location evidence="1 10">Host nucleus</location>
        <location evidence="1 10">Host nucleolus</location>
    </subcellularLocation>
</comment>
<protein>
    <recommendedName>
        <fullName evidence="3 10">Protein Tat</fullName>
    </recommendedName>
</protein>
<dbReference type="EMBL" id="U58991">
    <property type="protein sequence ID" value="AAC57055.1"/>
    <property type="molecule type" value="Genomic_DNA"/>
</dbReference>
<evidence type="ECO:0000256" key="8">
    <source>
        <dbReference type="ARBA" id="ARBA00023159"/>
    </source>
</evidence>
<keyword evidence="8 10" id="KW-0010">Activator</keyword>
<sequence length="101" mass="11431">MESEGDGMAESLLQDLHRPLTPCTNKCFCKRCCYHCQVCFLQKGLGITYHVSRIRRPKKNHSNHQNLVSQQSISAWGGNSQTTQEEKTKIPAAAETSRRPQ</sequence>
<feature type="compositionally biased region" description="Polar residues" evidence="11">
    <location>
        <begin position="63"/>
        <end position="83"/>
    </location>
</feature>
<keyword evidence="9 10" id="KW-0804">Transcription</keyword>
<evidence type="ECO:0000256" key="4">
    <source>
        <dbReference type="ARBA" id="ARBA00022562"/>
    </source>
</evidence>
<dbReference type="GO" id="GO:0003723">
    <property type="term" value="F:RNA binding"/>
    <property type="evidence" value="ECO:0007669"/>
    <property type="project" value="UniProtKB-KW"/>
</dbReference>
<reference evidence="12 13" key="1">
    <citation type="journal article" date="1997" name="Virology">
        <title>A full-length and replication-competent proviral clone of SIVAGM from tantalus monkeys.</title>
        <authorList>
            <person name="Soares M.A."/>
            <person name="Robertson D.L."/>
            <person name="Hui H."/>
            <person name="Allan J.S."/>
            <person name="Shaw G.M."/>
            <person name="Hahn B.H."/>
        </authorList>
    </citation>
    <scope>NUCLEOTIDE SEQUENCE [LARGE SCALE GENOMIC DNA]</scope>
    <source>
        <strain evidence="13">tantalus-1</strain>
    </source>
</reference>
<evidence type="ECO:0000256" key="3">
    <source>
        <dbReference type="ARBA" id="ARBA00022376"/>
    </source>
</evidence>
<organismHost>
    <name type="scientific">Chlorocebus tantalus</name>
    <name type="common">Tantalus monkey</name>
    <name type="synonym">Cercopithecus tantalus</name>
    <dbReference type="NCBI Taxonomy" id="60712"/>
</organismHost>
<keyword evidence="7 10" id="KW-0805">Transcription regulation</keyword>
<evidence type="ECO:0000256" key="1">
    <source>
        <dbReference type="ARBA" id="ARBA00004307"/>
    </source>
</evidence>
<evidence type="ECO:0000256" key="2">
    <source>
        <dbReference type="ARBA" id="ARBA00009398"/>
    </source>
</evidence>
<evidence type="ECO:0000256" key="10">
    <source>
        <dbReference type="RuleBase" id="RU003311"/>
    </source>
</evidence>
<keyword evidence="6 10" id="KW-0694">RNA-binding</keyword>
<dbReference type="GO" id="GO:0001070">
    <property type="term" value="F:RNA-binding transcription regulator activity"/>
    <property type="evidence" value="ECO:0007669"/>
    <property type="project" value="InterPro"/>
</dbReference>
<evidence type="ECO:0000256" key="6">
    <source>
        <dbReference type="ARBA" id="ARBA00022884"/>
    </source>
</evidence>
<dbReference type="PRINTS" id="PR00055">
    <property type="entry name" value="HIVTATDOMAIN"/>
</dbReference>
<dbReference type="Proteomes" id="UP000259687">
    <property type="component" value="Segment"/>
</dbReference>
<dbReference type="InterPro" id="IPR036963">
    <property type="entry name" value="Tat_dom_sf"/>
</dbReference>
<name>P89907_SIVTA</name>
<dbReference type="InterPro" id="IPR001831">
    <property type="entry name" value="IV_Tat"/>
</dbReference>
<comment type="similarity">
    <text evidence="2 10">Belongs to the lentiviruses Tat family.</text>
</comment>
<evidence type="ECO:0000256" key="7">
    <source>
        <dbReference type="ARBA" id="ARBA00023015"/>
    </source>
</evidence>
<dbReference type="Pfam" id="PF00539">
    <property type="entry name" value="Tat"/>
    <property type="match status" value="1"/>
</dbReference>
<organism evidence="12 13">
    <name type="scientific">Simian immunodeficiency virus AGM.tantalus</name>
    <name type="common">SIV-agm.tan</name>
    <name type="synonym">Simian immunodeficiency virus African green monkey tantalus</name>
    <dbReference type="NCBI Taxonomy" id="349692"/>
    <lineage>
        <taxon>Viruses</taxon>
        <taxon>Riboviria</taxon>
        <taxon>Pararnavirae</taxon>
        <taxon>Artverviricota</taxon>
        <taxon>Revtraviricetes</taxon>
        <taxon>Ortervirales</taxon>
        <taxon>Retroviridae</taxon>
        <taxon>Orthoretrovirinae</taxon>
        <taxon>Lentivirus</taxon>
        <taxon>Lentivirus simimdef</taxon>
        <taxon>Simian immunodeficiency virus</taxon>
    </lineage>
</organism>
<keyword evidence="5" id="KW-0945">Host-virus interaction</keyword>
<dbReference type="GO" id="GO:0050434">
    <property type="term" value="P:positive regulation of viral transcription"/>
    <property type="evidence" value="ECO:0007669"/>
    <property type="project" value="InterPro"/>
</dbReference>
<evidence type="ECO:0000313" key="13">
    <source>
        <dbReference type="Proteomes" id="UP000259687"/>
    </source>
</evidence>
<evidence type="ECO:0000256" key="11">
    <source>
        <dbReference type="SAM" id="MobiDB-lite"/>
    </source>
</evidence>
<feature type="region of interest" description="Disordered" evidence="11">
    <location>
        <begin position="56"/>
        <end position="101"/>
    </location>
</feature>
<dbReference type="Gene3D" id="4.10.20.10">
    <property type="entry name" value="Tat domain"/>
    <property type="match status" value="1"/>
</dbReference>
<proteinExistence type="inferred from homology"/>
<dbReference type="GO" id="GO:0044196">
    <property type="term" value="C:host cell nucleolus"/>
    <property type="evidence" value="ECO:0007669"/>
    <property type="project" value="UniProtKB-SubCell"/>
</dbReference>
<evidence type="ECO:0000256" key="9">
    <source>
        <dbReference type="ARBA" id="ARBA00023163"/>
    </source>
</evidence>
<keyword evidence="4 10" id="KW-1048">Host nucleus</keyword>
<accession>P89907</accession>
<evidence type="ECO:0000256" key="5">
    <source>
        <dbReference type="ARBA" id="ARBA00022581"/>
    </source>
</evidence>
<gene>
    <name evidence="12" type="primary">tat</name>
</gene>